<feature type="compositionally biased region" description="Polar residues" evidence="2">
    <location>
        <begin position="1"/>
        <end position="13"/>
    </location>
</feature>
<keyword evidence="4" id="KW-1185">Reference proteome</keyword>
<dbReference type="PANTHER" id="PTHR23159:SF60">
    <property type="entry name" value="SPINDLE ASSEMBLY ABNORMAL PROTEIN 4"/>
    <property type="match status" value="1"/>
</dbReference>
<feature type="coiled-coil region" evidence="1">
    <location>
        <begin position="489"/>
        <end position="537"/>
    </location>
</feature>
<keyword evidence="1" id="KW-0175">Coiled coil</keyword>
<sequence length="542" mass="59215">MSISSQTAPIITTLSPHRSLSRPSSRNSIYSARTASPSPLPPSDDPVAVRNHISTLKHSIRQQQAQLHNLENIVLRGPRPYPAGIMPSSSSSSTLHSPNTSTVELTQSESTAPSSFAHHHGQAPSSPPSHRESTSSSSKGMRRRSSFDILHNIAPDSSLPLPRRESMRPEGVGIREGVPMEFGAAPANMGHHKRVSSPTRTYSRIPVSSVGNARALADEGTFGTLLPTSQSSSNPNRVSLSPLTTPSDPSSDPTSGTTPTTTTSSNGTSSQLLTPISPNPNPKRMSLTPGGTTKVLADLQTGVINARNALENTKAQLRVSQRSVAQLTRQTEDLKEGRERLRLENEGLNNVVARKERLLQEVLERARKAETEAAALKTQLKTETTANKKTQRDMEHALSESTTLSQKSEREYITLRDSLKAMTEGWKADTERLREEMTKREEKLQAEAEAMGRKYKRLVEELKSAKDGGAKDSVISLRAEDEKIRVKIEEAFREEIGALRKELDKVTGEGEEANETAKTLATELARLRRMMQAAGRQTGDKP</sequence>
<evidence type="ECO:0000313" key="4">
    <source>
        <dbReference type="Proteomes" id="UP000054166"/>
    </source>
</evidence>
<dbReference type="InParanoid" id="A0A0C3G1X6"/>
<feature type="region of interest" description="Disordered" evidence="2">
    <location>
        <begin position="148"/>
        <end position="167"/>
    </location>
</feature>
<evidence type="ECO:0000256" key="2">
    <source>
        <dbReference type="SAM" id="MobiDB-lite"/>
    </source>
</evidence>
<dbReference type="EMBL" id="KN832973">
    <property type="protein sequence ID" value="KIM90340.1"/>
    <property type="molecule type" value="Genomic_DNA"/>
</dbReference>
<feature type="compositionally biased region" description="Polar residues" evidence="2">
    <location>
        <begin position="226"/>
        <end position="238"/>
    </location>
</feature>
<feature type="compositionally biased region" description="Low complexity" evidence="2">
    <location>
        <begin position="239"/>
        <end position="270"/>
    </location>
</feature>
<reference evidence="3 4" key="1">
    <citation type="submission" date="2014-04" db="EMBL/GenBank/DDBJ databases">
        <authorList>
            <consortium name="DOE Joint Genome Institute"/>
            <person name="Kuo A."/>
            <person name="Tarkka M."/>
            <person name="Buscot F."/>
            <person name="Kohler A."/>
            <person name="Nagy L.G."/>
            <person name="Floudas D."/>
            <person name="Copeland A."/>
            <person name="Barry K.W."/>
            <person name="Cichocki N."/>
            <person name="Veneault-Fourrey C."/>
            <person name="LaButti K."/>
            <person name="Lindquist E.A."/>
            <person name="Lipzen A."/>
            <person name="Lundell T."/>
            <person name="Morin E."/>
            <person name="Murat C."/>
            <person name="Sun H."/>
            <person name="Tunlid A."/>
            <person name="Henrissat B."/>
            <person name="Grigoriev I.V."/>
            <person name="Hibbett D.S."/>
            <person name="Martin F."/>
            <person name="Nordberg H.P."/>
            <person name="Cantor M.N."/>
            <person name="Hua S.X."/>
        </authorList>
    </citation>
    <scope>NUCLEOTIDE SEQUENCE [LARGE SCALE GENOMIC DNA]</scope>
    <source>
        <strain evidence="3 4">F 1598</strain>
    </source>
</reference>
<dbReference type="AlphaFoldDB" id="A0A0C3G1X6"/>
<feature type="region of interest" description="Disordered" evidence="2">
    <location>
        <begin position="183"/>
        <end position="203"/>
    </location>
</feature>
<feature type="compositionally biased region" description="Low complexity" evidence="2">
    <location>
        <begin position="14"/>
        <end position="28"/>
    </location>
</feature>
<feature type="compositionally biased region" description="Polar residues" evidence="2">
    <location>
        <begin position="103"/>
        <end position="114"/>
    </location>
</feature>
<dbReference type="OrthoDB" id="6088208at2759"/>
<evidence type="ECO:0000256" key="1">
    <source>
        <dbReference type="SAM" id="Coils"/>
    </source>
</evidence>
<dbReference type="PANTHER" id="PTHR23159">
    <property type="entry name" value="CENTROSOMAL PROTEIN 2"/>
    <property type="match status" value="1"/>
</dbReference>
<feature type="region of interest" description="Disordered" evidence="2">
    <location>
        <begin position="1"/>
        <end position="47"/>
    </location>
</feature>
<dbReference type="Proteomes" id="UP000054166">
    <property type="component" value="Unassembled WGS sequence"/>
</dbReference>
<dbReference type="STRING" id="765440.A0A0C3G1X6"/>
<feature type="coiled-coil region" evidence="1">
    <location>
        <begin position="427"/>
        <end position="461"/>
    </location>
</feature>
<name>A0A0C3G1X6_PILCF</name>
<feature type="compositionally biased region" description="Low complexity" evidence="2">
    <location>
        <begin position="88"/>
        <end position="102"/>
    </location>
</feature>
<evidence type="ECO:0000313" key="3">
    <source>
        <dbReference type="EMBL" id="KIM90340.1"/>
    </source>
</evidence>
<reference evidence="4" key="2">
    <citation type="submission" date="2015-01" db="EMBL/GenBank/DDBJ databases">
        <title>Evolutionary Origins and Diversification of the Mycorrhizal Mutualists.</title>
        <authorList>
            <consortium name="DOE Joint Genome Institute"/>
            <consortium name="Mycorrhizal Genomics Consortium"/>
            <person name="Kohler A."/>
            <person name="Kuo A."/>
            <person name="Nagy L.G."/>
            <person name="Floudas D."/>
            <person name="Copeland A."/>
            <person name="Barry K.W."/>
            <person name="Cichocki N."/>
            <person name="Veneault-Fourrey C."/>
            <person name="LaButti K."/>
            <person name="Lindquist E.A."/>
            <person name="Lipzen A."/>
            <person name="Lundell T."/>
            <person name="Morin E."/>
            <person name="Murat C."/>
            <person name="Riley R."/>
            <person name="Ohm R."/>
            <person name="Sun H."/>
            <person name="Tunlid A."/>
            <person name="Henrissat B."/>
            <person name="Grigoriev I.V."/>
            <person name="Hibbett D.S."/>
            <person name="Martin F."/>
        </authorList>
    </citation>
    <scope>NUCLEOTIDE SEQUENCE [LARGE SCALE GENOMIC DNA]</scope>
    <source>
        <strain evidence="4">F 1598</strain>
    </source>
</reference>
<dbReference type="HOGENOM" id="CLU_049220_0_0_1"/>
<feature type="region of interest" description="Disordered" evidence="2">
    <location>
        <begin position="81"/>
        <end position="143"/>
    </location>
</feature>
<protein>
    <recommendedName>
        <fullName evidence="5">SWI5-dependent HO expression protein 3</fullName>
    </recommendedName>
</protein>
<organism evidence="3 4">
    <name type="scientific">Piloderma croceum (strain F 1598)</name>
    <dbReference type="NCBI Taxonomy" id="765440"/>
    <lineage>
        <taxon>Eukaryota</taxon>
        <taxon>Fungi</taxon>
        <taxon>Dikarya</taxon>
        <taxon>Basidiomycota</taxon>
        <taxon>Agaricomycotina</taxon>
        <taxon>Agaricomycetes</taxon>
        <taxon>Agaricomycetidae</taxon>
        <taxon>Atheliales</taxon>
        <taxon>Atheliaceae</taxon>
        <taxon>Piloderma</taxon>
    </lineage>
</organism>
<evidence type="ECO:0008006" key="5">
    <source>
        <dbReference type="Google" id="ProtNLM"/>
    </source>
</evidence>
<feature type="region of interest" description="Disordered" evidence="2">
    <location>
        <begin position="223"/>
        <end position="290"/>
    </location>
</feature>
<feature type="region of interest" description="Disordered" evidence="2">
    <location>
        <begin position="383"/>
        <end position="405"/>
    </location>
</feature>
<proteinExistence type="predicted"/>
<gene>
    <name evidence="3" type="ORF">PILCRDRAFT_180074</name>
</gene>
<accession>A0A0C3G1X6</accession>